<protein>
    <submittedName>
        <fullName evidence="1">Uncharacterized protein</fullName>
    </submittedName>
</protein>
<reference evidence="1 2" key="1">
    <citation type="submission" date="2020-08" db="EMBL/GenBank/DDBJ databases">
        <title>Genomic Encyclopedia of Type Strains, Phase IV (KMG-IV): sequencing the most valuable type-strain genomes for metagenomic binning, comparative biology and taxonomic classification.</title>
        <authorList>
            <person name="Goeker M."/>
        </authorList>
    </citation>
    <scope>NUCLEOTIDE SEQUENCE [LARGE SCALE GENOMIC DNA]</scope>
    <source>
        <strain evidence="1 2">DSM 102234</strain>
    </source>
</reference>
<proteinExistence type="predicted"/>
<comment type="caution">
    <text evidence="1">The sequence shown here is derived from an EMBL/GenBank/DDBJ whole genome shotgun (WGS) entry which is preliminary data.</text>
</comment>
<evidence type="ECO:0000313" key="1">
    <source>
        <dbReference type="EMBL" id="MBB3995311.1"/>
    </source>
</evidence>
<dbReference type="EMBL" id="JACIEI010000013">
    <property type="protein sequence ID" value="MBB3995311.1"/>
    <property type="molecule type" value="Genomic_DNA"/>
</dbReference>
<dbReference type="Proteomes" id="UP000530268">
    <property type="component" value="Unassembled WGS sequence"/>
</dbReference>
<name>A0A7W6H0V6_9RHOB</name>
<keyword evidence="2" id="KW-1185">Reference proteome</keyword>
<accession>A0A7W6H0V6</accession>
<dbReference type="RefSeq" id="WP_184567120.1">
    <property type="nucleotide sequence ID" value="NZ_JACIEI010000013.1"/>
</dbReference>
<gene>
    <name evidence="1" type="ORF">GGR95_002966</name>
</gene>
<sequence>MSRLIVTIPRSLMRVTKVNWWIDWRGQSGGSGNDGTEQVVYNKFPRWIGSPEMRLRGEAILQWRAHMMSARGRVGVFRVPMVDALSYAPDLYGGSSNGIPFNTGQRFATGQGFADTPVVLNLTAAVAGATTLEISDADAPLEIRQGVYISHNDWPYVVTSVTKDGPAKIITIETPLREAIPALGLIDLDAKGLFVAETDTMGNPEYGKDLKATPTATFVEWINR</sequence>
<organism evidence="1 2">
    <name type="scientific">Sulfitobacter undariae</name>
    <dbReference type="NCBI Taxonomy" id="1563671"/>
    <lineage>
        <taxon>Bacteria</taxon>
        <taxon>Pseudomonadati</taxon>
        <taxon>Pseudomonadota</taxon>
        <taxon>Alphaproteobacteria</taxon>
        <taxon>Rhodobacterales</taxon>
        <taxon>Roseobacteraceae</taxon>
        <taxon>Sulfitobacter</taxon>
    </lineage>
</organism>
<dbReference type="AlphaFoldDB" id="A0A7W6H0V6"/>
<evidence type="ECO:0000313" key="2">
    <source>
        <dbReference type="Proteomes" id="UP000530268"/>
    </source>
</evidence>